<feature type="binding site" evidence="13">
    <location>
        <position position="159"/>
    </location>
    <ligand>
        <name>ATP</name>
        <dbReference type="ChEBI" id="CHEBI:30616"/>
    </ligand>
</feature>
<comment type="caution">
    <text evidence="17">The sequence shown here is derived from an EMBL/GenBank/DDBJ whole genome shotgun (WGS) entry which is preliminary data.</text>
</comment>
<evidence type="ECO:0000256" key="10">
    <source>
        <dbReference type="ARBA" id="ARBA00055966"/>
    </source>
</evidence>
<dbReference type="EMBL" id="AMSQ01000014">
    <property type="protein sequence ID" value="EKU46860.1"/>
    <property type="molecule type" value="Genomic_DNA"/>
</dbReference>
<protein>
    <recommendedName>
        <fullName evidence="12 13">NH(3)-dependent NAD(+) synthetase</fullName>
        <ecNumber evidence="11 13">6.3.1.5</ecNumber>
    </recommendedName>
</protein>
<keyword evidence="18" id="KW-1185">Reference proteome</keyword>
<comment type="pathway">
    <text evidence="13">Cofactor biosynthesis; NAD(+) biosynthesis; NAD(+) from deamido-NAD(+) (ammonia route): step 1/1.</text>
</comment>
<comment type="similarity">
    <text evidence="1 13 14">Belongs to the NAD synthetase family.</text>
</comment>
<dbReference type="InterPro" id="IPR014729">
    <property type="entry name" value="Rossmann-like_a/b/a_fold"/>
</dbReference>
<feature type="binding site" evidence="13">
    <location>
        <position position="53"/>
    </location>
    <ligand>
        <name>Mg(2+)</name>
        <dbReference type="ChEBI" id="CHEBI:18420"/>
    </ligand>
</feature>
<keyword evidence="3 13" id="KW-0436">Ligase</keyword>
<name>K9AZC6_9STAP</name>
<dbReference type="GO" id="GO:0005737">
    <property type="term" value="C:cytoplasm"/>
    <property type="evidence" value="ECO:0007669"/>
    <property type="project" value="InterPro"/>
</dbReference>
<evidence type="ECO:0000256" key="8">
    <source>
        <dbReference type="ARBA" id="ARBA00023027"/>
    </source>
</evidence>
<feature type="binding site" evidence="13">
    <location>
        <position position="210"/>
    </location>
    <ligand>
        <name>ATP</name>
        <dbReference type="ChEBI" id="CHEBI:30616"/>
    </ligand>
</feature>
<evidence type="ECO:0000256" key="12">
    <source>
        <dbReference type="ARBA" id="ARBA00070926"/>
    </source>
</evidence>
<evidence type="ECO:0000256" key="6">
    <source>
        <dbReference type="ARBA" id="ARBA00022840"/>
    </source>
</evidence>
<organism evidence="17 18">
    <name type="scientific">Staphylococcus massiliensis S46</name>
    <dbReference type="NCBI Taxonomy" id="1229783"/>
    <lineage>
        <taxon>Bacteria</taxon>
        <taxon>Bacillati</taxon>
        <taxon>Bacillota</taxon>
        <taxon>Bacilli</taxon>
        <taxon>Bacillales</taxon>
        <taxon>Staphylococcaceae</taxon>
        <taxon>Staphylococcus</taxon>
    </lineage>
</organism>
<reference evidence="17 18" key="1">
    <citation type="journal article" date="2013" name="Genome Announc.">
        <title>Genome Sequence of Staphylococcus massiliensis Strain S46, Isolated from the Surface of Healthy Human Skin.</title>
        <authorList>
            <person name="Srivastav R."/>
            <person name="Singh A."/>
            <person name="Jangir P.K."/>
            <person name="Kumari C."/>
            <person name="Muduli S."/>
            <person name="Sharma R."/>
        </authorList>
    </citation>
    <scope>NUCLEOTIDE SEQUENCE [LARGE SCALE GENOMIC DNA]</scope>
    <source>
        <strain evidence="17 18">S46</strain>
    </source>
</reference>
<dbReference type="RefSeq" id="WP_009384060.1">
    <property type="nucleotide sequence ID" value="NZ_AMSQ01000014.1"/>
</dbReference>
<evidence type="ECO:0000256" key="7">
    <source>
        <dbReference type="ARBA" id="ARBA00022842"/>
    </source>
</evidence>
<dbReference type="NCBIfam" id="TIGR00552">
    <property type="entry name" value="nadE"/>
    <property type="match status" value="1"/>
</dbReference>
<keyword evidence="4 13" id="KW-0479">Metal-binding</keyword>
<comment type="function">
    <text evidence="10 13">Catalyzes the ATP-dependent amidation of deamido-NAD to form NAD. Uses ammonia as a nitrogen source.</text>
</comment>
<feature type="binding site" description="in other chain" evidence="13">
    <location>
        <position position="139"/>
    </location>
    <ligand>
        <name>deamido-NAD(+)</name>
        <dbReference type="ChEBI" id="CHEBI:58437"/>
        <note>ligand shared between two neighboring subunits</note>
    </ligand>
</feature>
<keyword evidence="8 13" id="KW-0520">NAD</keyword>
<dbReference type="Proteomes" id="UP000009885">
    <property type="component" value="Unassembled WGS sequence"/>
</dbReference>
<evidence type="ECO:0000256" key="13">
    <source>
        <dbReference type="HAMAP-Rule" id="MF_00193"/>
    </source>
</evidence>
<evidence type="ECO:0000256" key="11">
    <source>
        <dbReference type="ARBA" id="ARBA00066987"/>
    </source>
</evidence>
<dbReference type="GO" id="GO:0008795">
    <property type="term" value="F:NAD+ synthase activity"/>
    <property type="evidence" value="ECO:0007669"/>
    <property type="project" value="UniProtKB-UniRule"/>
</dbReference>
<feature type="binding site" evidence="13">
    <location>
        <position position="179"/>
    </location>
    <ligand>
        <name>deamido-NAD(+)</name>
        <dbReference type="ChEBI" id="CHEBI:58437"/>
        <note>ligand shared between two neighboring subunits</note>
    </ligand>
</feature>
<keyword evidence="6 13" id="KW-0067">ATP-binding</keyword>
<dbReference type="EC" id="6.3.1.5" evidence="11 13"/>
<dbReference type="InterPro" id="IPR003694">
    <property type="entry name" value="NAD_synthase"/>
</dbReference>
<evidence type="ECO:0000256" key="1">
    <source>
        <dbReference type="ARBA" id="ARBA00005859"/>
    </source>
</evidence>
<gene>
    <name evidence="13 17" type="primary">nadE</name>
    <name evidence="17" type="ORF">C273_08671</name>
</gene>
<feature type="binding site" description="in other chain" evidence="13">
    <location>
        <position position="172"/>
    </location>
    <ligand>
        <name>deamido-NAD(+)</name>
        <dbReference type="ChEBI" id="CHEBI:58437"/>
        <note>ligand shared between two neighboring subunits</note>
    </ligand>
</feature>
<dbReference type="GO" id="GO:0004359">
    <property type="term" value="F:glutaminase activity"/>
    <property type="evidence" value="ECO:0007669"/>
    <property type="project" value="InterPro"/>
</dbReference>
<dbReference type="PANTHER" id="PTHR23090:SF7">
    <property type="entry name" value="NH(3)-DEPENDENT NAD(+) SYNTHETASE"/>
    <property type="match status" value="1"/>
</dbReference>
<evidence type="ECO:0000256" key="2">
    <source>
        <dbReference type="ARBA" id="ARBA00011738"/>
    </source>
</evidence>
<dbReference type="eggNOG" id="COG0171">
    <property type="taxonomic scope" value="Bacteria"/>
</dbReference>
<feature type="binding site" description="in other chain" evidence="13">
    <location>
        <begin position="259"/>
        <end position="260"/>
    </location>
    <ligand>
        <name>deamido-NAD(+)</name>
        <dbReference type="ChEBI" id="CHEBI:58437"/>
        <note>ligand shared between two neighboring subunits</note>
    </ligand>
</feature>
<feature type="domain" description="NAD/GMP synthase" evidence="16">
    <location>
        <begin position="26"/>
        <end position="263"/>
    </location>
</feature>
<dbReference type="FunFam" id="3.40.50.620:FF:000015">
    <property type="entry name" value="NH(3)-dependent NAD(+) synthetase"/>
    <property type="match status" value="1"/>
</dbReference>
<dbReference type="OrthoDB" id="9803818at2"/>
<evidence type="ECO:0000256" key="4">
    <source>
        <dbReference type="ARBA" id="ARBA00022723"/>
    </source>
</evidence>
<dbReference type="STRING" id="1229783.C273_08671"/>
<dbReference type="Pfam" id="PF02540">
    <property type="entry name" value="NAD_synthase"/>
    <property type="match status" value="1"/>
</dbReference>
<dbReference type="AlphaFoldDB" id="K9AZC6"/>
<comment type="catalytic activity">
    <reaction evidence="9 13 15">
        <text>deamido-NAD(+) + NH4(+) + ATP = AMP + diphosphate + NAD(+) + H(+)</text>
        <dbReference type="Rhea" id="RHEA:21188"/>
        <dbReference type="ChEBI" id="CHEBI:15378"/>
        <dbReference type="ChEBI" id="CHEBI:28938"/>
        <dbReference type="ChEBI" id="CHEBI:30616"/>
        <dbReference type="ChEBI" id="CHEBI:33019"/>
        <dbReference type="ChEBI" id="CHEBI:57540"/>
        <dbReference type="ChEBI" id="CHEBI:58437"/>
        <dbReference type="ChEBI" id="CHEBI:456215"/>
        <dbReference type="EC" id="6.3.1.5"/>
    </reaction>
</comment>
<evidence type="ECO:0000256" key="15">
    <source>
        <dbReference type="RuleBase" id="RU003812"/>
    </source>
</evidence>
<dbReference type="GO" id="GO:0009435">
    <property type="term" value="P:NAD+ biosynthetic process"/>
    <property type="evidence" value="ECO:0007669"/>
    <property type="project" value="UniProtKB-UniRule"/>
</dbReference>
<feature type="binding site" evidence="13">
    <location>
        <begin position="47"/>
        <end position="54"/>
    </location>
    <ligand>
        <name>ATP</name>
        <dbReference type="ChEBI" id="CHEBI:30616"/>
    </ligand>
</feature>
<dbReference type="InterPro" id="IPR022310">
    <property type="entry name" value="NAD/GMP_synthase"/>
</dbReference>
<dbReference type="PATRIC" id="fig|1229783.3.peg.1745"/>
<feature type="binding site" evidence="13">
    <location>
        <position position="164"/>
    </location>
    <ligand>
        <name>Mg(2+)</name>
        <dbReference type="ChEBI" id="CHEBI:18420"/>
    </ligand>
</feature>
<keyword evidence="7 13" id="KW-0460">Magnesium</keyword>
<dbReference type="NCBIfam" id="NF001979">
    <property type="entry name" value="PRK00768.1"/>
    <property type="match status" value="1"/>
</dbReference>
<evidence type="ECO:0000313" key="17">
    <source>
        <dbReference type="EMBL" id="EKU46860.1"/>
    </source>
</evidence>
<proteinExistence type="inferred from homology"/>
<comment type="subunit">
    <text evidence="2 13">Homodimer.</text>
</comment>
<dbReference type="GO" id="GO:0005524">
    <property type="term" value="F:ATP binding"/>
    <property type="evidence" value="ECO:0007669"/>
    <property type="project" value="UniProtKB-UniRule"/>
</dbReference>
<keyword evidence="5 13" id="KW-0547">Nucleotide-binding</keyword>
<evidence type="ECO:0000256" key="9">
    <source>
        <dbReference type="ARBA" id="ARBA00051206"/>
    </source>
</evidence>
<dbReference type="Gene3D" id="3.40.50.620">
    <property type="entry name" value="HUPs"/>
    <property type="match status" value="1"/>
</dbReference>
<dbReference type="UniPathway" id="UPA00253">
    <property type="reaction ID" value="UER00333"/>
</dbReference>
<feature type="binding site" evidence="13">
    <location>
        <position position="188"/>
    </location>
    <ligand>
        <name>ATP</name>
        <dbReference type="ChEBI" id="CHEBI:30616"/>
    </ligand>
</feature>
<accession>K9AZC6</accession>
<sequence length="281" mass="31408">MNNLQSIIVKEMKVQPEIDAKTSSRDIIQFVKDYVVTHNFIQSLVLGISGGQDSTLAGKLVQLAVNELKDEGRKCKFVAVKLPYGTQKDADEVEDALKFIEPDETVTVNIKPAVDQSVASLKEAGITLSDFEKGNEKARERMKVQYSIASNTKGIVVGTDHSAENVTGFFTKHGDGAADIAPLFGLNKRQGRQILEYLEAPKHLYEKVPTADLEDDKPQLPDEEALGVSYHAIDDYLEGKCVSQADQDTIEKHYIRNAHKRELAYTRYTWPKHDKGPEFEQ</sequence>
<dbReference type="PANTHER" id="PTHR23090">
    <property type="entry name" value="NH 3 /GLUTAMINE-DEPENDENT NAD + SYNTHETASE"/>
    <property type="match status" value="1"/>
</dbReference>
<evidence type="ECO:0000256" key="3">
    <source>
        <dbReference type="ARBA" id="ARBA00022598"/>
    </source>
</evidence>
<dbReference type="GO" id="GO:0003952">
    <property type="term" value="F:NAD+ synthase (glutamine-hydrolyzing) activity"/>
    <property type="evidence" value="ECO:0007669"/>
    <property type="project" value="InterPro"/>
</dbReference>
<dbReference type="InterPro" id="IPR022926">
    <property type="entry name" value="NH(3)-dep_NAD(+)_synth"/>
</dbReference>
<dbReference type="CDD" id="cd00553">
    <property type="entry name" value="NAD_synthase"/>
    <property type="match status" value="1"/>
</dbReference>
<dbReference type="SUPFAM" id="SSF52402">
    <property type="entry name" value="Adenine nucleotide alpha hydrolases-like"/>
    <property type="match status" value="1"/>
</dbReference>
<evidence type="ECO:0000259" key="16">
    <source>
        <dbReference type="Pfam" id="PF02540"/>
    </source>
</evidence>
<dbReference type="GO" id="GO:0046872">
    <property type="term" value="F:metal ion binding"/>
    <property type="evidence" value="ECO:0007669"/>
    <property type="project" value="UniProtKB-KW"/>
</dbReference>
<evidence type="ECO:0000256" key="14">
    <source>
        <dbReference type="RuleBase" id="RU003811"/>
    </source>
</evidence>
<evidence type="ECO:0000256" key="5">
    <source>
        <dbReference type="ARBA" id="ARBA00022741"/>
    </source>
</evidence>
<dbReference type="HAMAP" id="MF_00193">
    <property type="entry name" value="NadE_ammonia_dep"/>
    <property type="match status" value="1"/>
</dbReference>
<evidence type="ECO:0000313" key="18">
    <source>
        <dbReference type="Proteomes" id="UP000009885"/>
    </source>
</evidence>